<evidence type="ECO:0000256" key="1">
    <source>
        <dbReference type="SAM" id="Coils"/>
    </source>
</evidence>
<comment type="caution">
    <text evidence="2">The sequence shown here is derived from an EMBL/GenBank/DDBJ whole genome shotgun (WGS) entry which is preliminary data.</text>
</comment>
<dbReference type="Proteomes" id="UP001235840">
    <property type="component" value="Unassembled WGS sequence"/>
</dbReference>
<evidence type="ECO:0000313" key="3">
    <source>
        <dbReference type="Proteomes" id="UP001235840"/>
    </source>
</evidence>
<dbReference type="SUPFAM" id="SSF101386">
    <property type="entry name" value="all-alpha NTP pyrophosphatases"/>
    <property type="match status" value="1"/>
</dbReference>
<gene>
    <name evidence="2" type="ORF">J2S11_003252</name>
</gene>
<dbReference type="EMBL" id="JAUSTY010000015">
    <property type="protein sequence ID" value="MDQ0167327.1"/>
    <property type="molecule type" value="Genomic_DNA"/>
</dbReference>
<evidence type="ECO:0000313" key="2">
    <source>
        <dbReference type="EMBL" id="MDQ0167327.1"/>
    </source>
</evidence>
<dbReference type="InterPro" id="IPR038735">
    <property type="entry name" value="MSMEG_1276-like_NTP-PPase_dom"/>
</dbReference>
<dbReference type="CDD" id="cd11532">
    <property type="entry name" value="NTP-PPase_COG4997"/>
    <property type="match status" value="1"/>
</dbReference>
<keyword evidence="1" id="KW-0175">Coiled coil</keyword>
<proteinExistence type="predicted"/>
<feature type="coiled-coil region" evidence="1">
    <location>
        <begin position="31"/>
        <end position="58"/>
    </location>
</feature>
<reference evidence="2 3" key="1">
    <citation type="submission" date="2023-07" db="EMBL/GenBank/DDBJ databases">
        <title>Genomic Encyclopedia of Type Strains, Phase IV (KMG-IV): sequencing the most valuable type-strain genomes for metagenomic binning, comparative biology and taxonomic classification.</title>
        <authorList>
            <person name="Goeker M."/>
        </authorList>
    </citation>
    <scope>NUCLEOTIDE SEQUENCE [LARGE SCALE GENOMIC DNA]</scope>
    <source>
        <strain evidence="2 3">DSM 12751</strain>
    </source>
</reference>
<protein>
    <submittedName>
        <fullName evidence="2">House-cleaning noncanonical NTP pyrophosphatase (MazG superfamily)</fullName>
    </submittedName>
</protein>
<sequence length="103" mass="12121">MKIYNKVIRDNIPEIIMKNGMKYEIRELDDQTFLEGLKEKLNEEIDEFKAEEDVEELADLLEVVFAIARLKGVSKDQLEEIQKKKEVTNGGFHKNLFLVKTYE</sequence>
<name>A0ABT9W2N0_9BACI</name>
<accession>A0ABT9W2N0</accession>
<keyword evidence="3" id="KW-1185">Reference proteome</keyword>
<organism evidence="2 3">
    <name type="scientific">Caldalkalibacillus horti</name>
    <dbReference type="NCBI Taxonomy" id="77523"/>
    <lineage>
        <taxon>Bacteria</taxon>
        <taxon>Bacillati</taxon>
        <taxon>Bacillota</taxon>
        <taxon>Bacilli</taxon>
        <taxon>Bacillales</taxon>
        <taxon>Bacillaceae</taxon>
        <taxon>Caldalkalibacillus</taxon>
    </lineage>
</organism>